<accession>A0A4Q8L888</accession>
<dbReference type="Pfam" id="PF02563">
    <property type="entry name" value="Poly_export"/>
    <property type="match status" value="1"/>
</dbReference>
<dbReference type="Gene3D" id="3.10.560.10">
    <property type="entry name" value="Outer membrane lipoprotein wza domain like"/>
    <property type="match status" value="1"/>
</dbReference>
<protein>
    <submittedName>
        <fullName evidence="4">Polysaccharide export protein</fullName>
    </submittedName>
</protein>
<sequence length="234" mass="25719">MASSPSARSPLAWLAVVCLLLLTSCSSVPKEVATSLPAPDPLGELKETPEYRIGAGDLIEIKVFQIEDLERQVRVDNEGMISLPLIGNLKATGLTRSELESEITRRYGDRFLQDPQVSVLIQEFTSQRITVSGAVSKPGNYPLNGATQLTLQQALAEAQGVSDLASRRNVVVFREIGGQKMIARFDLTEIEKGANPDPEIYGGDIVVVYRSDARLLLRTVLELTPFVMVFRAYR</sequence>
<evidence type="ECO:0000259" key="3">
    <source>
        <dbReference type="Pfam" id="PF10531"/>
    </source>
</evidence>
<dbReference type="AlphaFoldDB" id="A0A4Q8L888"/>
<dbReference type="PANTHER" id="PTHR33619:SF3">
    <property type="entry name" value="POLYSACCHARIDE EXPORT PROTEIN GFCE-RELATED"/>
    <property type="match status" value="1"/>
</dbReference>
<dbReference type="PANTHER" id="PTHR33619">
    <property type="entry name" value="POLYSACCHARIDE EXPORT PROTEIN GFCE-RELATED"/>
    <property type="match status" value="1"/>
</dbReference>
<proteinExistence type="predicted"/>
<dbReference type="GO" id="GO:0015159">
    <property type="term" value="F:polysaccharide transmembrane transporter activity"/>
    <property type="evidence" value="ECO:0007669"/>
    <property type="project" value="InterPro"/>
</dbReference>
<dbReference type="Pfam" id="PF10531">
    <property type="entry name" value="SLBB"/>
    <property type="match status" value="1"/>
</dbReference>
<evidence type="ECO:0000256" key="1">
    <source>
        <dbReference type="ARBA" id="ARBA00022729"/>
    </source>
</evidence>
<dbReference type="InterPro" id="IPR019554">
    <property type="entry name" value="Soluble_ligand-bd"/>
</dbReference>
<evidence type="ECO:0000313" key="4">
    <source>
        <dbReference type="EMBL" id="TAA24428.1"/>
    </source>
</evidence>
<dbReference type="RefSeq" id="WP_130551762.1">
    <property type="nucleotide sequence ID" value="NZ_SHMC01000004.1"/>
</dbReference>
<keyword evidence="1" id="KW-0732">Signal</keyword>
<dbReference type="EMBL" id="SHMC01000004">
    <property type="protein sequence ID" value="TAA24428.1"/>
    <property type="molecule type" value="Genomic_DNA"/>
</dbReference>
<evidence type="ECO:0000259" key="2">
    <source>
        <dbReference type="Pfam" id="PF02563"/>
    </source>
</evidence>
<reference evidence="4 5" key="1">
    <citation type="submission" date="2019-02" db="EMBL/GenBank/DDBJ databases">
        <title>WGS of Pseudoxanthomonas species novum from clinical isolates.</title>
        <authorList>
            <person name="Bernier A.-M."/>
            <person name="Bernard K."/>
            <person name="Vachon A."/>
        </authorList>
    </citation>
    <scope>NUCLEOTIDE SEQUENCE [LARGE SCALE GENOMIC DNA]</scope>
    <source>
        <strain evidence="4 5">NML171200</strain>
    </source>
</reference>
<dbReference type="Proteomes" id="UP000292627">
    <property type="component" value="Unassembled WGS sequence"/>
</dbReference>
<dbReference type="OrthoDB" id="9808421at2"/>
<comment type="caution">
    <text evidence="4">The sequence shown here is derived from an EMBL/GenBank/DDBJ whole genome shotgun (WGS) entry which is preliminary data.</text>
</comment>
<name>A0A4Q8L888_9GAMM</name>
<dbReference type="InterPro" id="IPR049712">
    <property type="entry name" value="Poly_export"/>
</dbReference>
<evidence type="ECO:0000313" key="5">
    <source>
        <dbReference type="Proteomes" id="UP000292627"/>
    </source>
</evidence>
<feature type="domain" description="Soluble ligand binding" evidence="3">
    <location>
        <begin position="129"/>
        <end position="182"/>
    </location>
</feature>
<gene>
    <name evidence="4" type="ORF">EA660_11885</name>
</gene>
<organism evidence="4 5">
    <name type="scientific">Pseudoxanthomonas winnipegensis</name>
    <dbReference type="NCBI Taxonomy" id="2480810"/>
    <lineage>
        <taxon>Bacteria</taxon>
        <taxon>Pseudomonadati</taxon>
        <taxon>Pseudomonadota</taxon>
        <taxon>Gammaproteobacteria</taxon>
        <taxon>Lysobacterales</taxon>
        <taxon>Lysobacteraceae</taxon>
        <taxon>Pseudoxanthomonas</taxon>
    </lineage>
</organism>
<feature type="domain" description="Polysaccharide export protein N-terminal" evidence="2">
    <location>
        <begin position="47"/>
        <end position="121"/>
    </location>
</feature>
<dbReference type="InterPro" id="IPR003715">
    <property type="entry name" value="Poly_export_N"/>
</dbReference>